<dbReference type="eggNOG" id="COG4072">
    <property type="taxonomic scope" value="Bacteria"/>
</dbReference>
<evidence type="ECO:0000259" key="3">
    <source>
        <dbReference type="Pfam" id="PF11797"/>
    </source>
</evidence>
<dbReference type="AlphaFoldDB" id="A0A1X0VDI4"/>
<evidence type="ECO:0000313" key="5">
    <source>
        <dbReference type="Proteomes" id="UP000192288"/>
    </source>
</evidence>
<dbReference type="STRING" id="33968.BMS77_05985"/>
<dbReference type="RefSeq" id="WP_080519287.1">
    <property type="nucleotide sequence ID" value="NZ_MPLS01000016.1"/>
</dbReference>
<keyword evidence="1" id="KW-0472">Membrane</keyword>
<sequence length="356" mass="39107">MLIKKIGLILATATFSMTPLLGLAHGDESSSSSADSGAMGMRVSAVLPENQVNKDHTYFDLLVKPNDEQTLVVNLTNTTDKSQTVTTAAAAAKTNINGVAEYGPSKNKLDKSAPFDFGKVAELPKQVEVPANSTKKLEIKVKIPDKQWQGIVAGGITITQAATATESNASKKAGVTIRNRYAYAIGVVLQTAEKTDVKENLSLEKVDAGQISSRNAIISELHSTTEAYLNGISITSKVTRKNSKKVLYEAKKSKMQITPNSVFAYPLSLDGHAFKPGKYTMNMTVKSKKSTWHFTKDFTITNEEAKKLNDKDVTLVHDEGFNWWWLVLAGAVIIAIILFWWQRRKKQSVNNDVKHF</sequence>
<keyword evidence="1" id="KW-0812">Transmembrane</keyword>
<organism evidence="4 5">
    <name type="scientific">Leuconostoc pseudomesenteroides</name>
    <dbReference type="NCBI Taxonomy" id="33968"/>
    <lineage>
        <taxon>Bacteria</taxon>
        <taxon>Bacillati</taxon>
        <taxon>Bacillota</taxon>
        <taxon>Bacilli</taxon>
        <taxon>Lactobacillales</taxon>
        <taxon>Lactobacillaceae</taxon>
        <taxon>Leuconostoc</taxon>
    </lineage>
</organism>
<feature type="transmembrane region" description="Helical" evidence="1">
    <location>
        <begin position="323"/>
        <end position="341"/>
    </location>
</feature>
<dbReference type="Proteomes" id="UP000192288">
    <property type="component" value="Unassembled WGS sequence"/>
</dbReference>
<feature type="domain" description="WxL Interacting Protein host binding" evidence="3">
    <location>
        <begin position="173"/>
        <end position="309"/>
    </location>
</feature>
<keyword evidence="1" id="KW-1133">Transmembrane helix</keyword>
<dbReference type="Pfam" id="PF06030">
    <property type="entry name" value="WxLIP_PGBD"/>
    <property type="match status" value="1"/>
</dbReference>
<comment type="caution">
    <text evidence="4">The sequence shown here is derived from an EMBL/GenBank/DDBJ whole genome shotgun (WGS) entry which is preliminary data.</text>
</comment>
<dbReference type="InterPro" id="IPR021759">
    <property type="entry name" value="WxLIP_HBD"/>
</dbReference>
<name>A0A1X0VDI4_LEUPS</name>
<evidence type="ECO:0000313" key="4">
    <source>
        <dbReference type="EMBL" id="ORI97741.1"/>
    </source>
</evidence>
<feature type="domain" description="WxL Interacting Protein peptidoglycan binding" evidence="2">
    <location>
        <begin position="43"/>
        <end position="159"/>
    </location>
</feature>
<dbReference type="InterPro" id="IPR010317">
    <property type="entry name" value="WxLIP_PGBD"/>
</dbReference>
<evidence type="ECO:0000256" key="1">
    <source>
        <dbReference type="SAM" id="Phobius"/>
    </source>
</evidence>
<reference evidence="4 5" key="1">
    <citation type="journal article" date="2017" name="Front. Microbiol.">
        <title>Genomic Characterization of Dairy Associated Leuconostoc Species and Diversity of Leuconostocs in Undefined Mixed Mesophilic Starter Cultures.</title>
        <authorList>
            <person name="Frantzen C.A."/>
            <person name="Kot W."/>
            <person name="Pedersen T.B."/>
            <person name="Ardo Y.M."/>
            <person name="Broadbent J.R."/>
            <person name="Neve H."/>
            <person name="Hansen L.H."/>
            <person name="Dal Bello F."/>
            <person name="Ostlie H.M."/>
            <person name="Kleppen H.P."/>
            <person name="Vogensen F.K."/>
            <person name="Holo H."/>
        </authorList>
    </citation>
    <scope>NUCLEOTIDE SEQUENCE [LARGE SCALE GENOMIC DNA]</scope>
    <source>
        <strain evidence="4 5">LMGCF08</strain>
    </source>
</reference>
<proteinExistence type="predicted"/>
<dbReference type="Pfam" id="PF11797">
    <property type="entry name" value="WxLIP_HBD"/>
    <property type="match status" value="1"/>
</dbReference>
<dbReference type="NCBIfam" id="TIGR01167">
    <property type="entry name" value="LPXTG_anchor"/>
    <property type="match status" value="1"/>
</dbReference>
<dbReference type="EMBL" id="MPLS01000016">
    <property type="protein sequence ID" value="ORI97741.1"/>
    <property type="molecule type" value="Genomic_DNA"/>
</dbReference>
<accession>A0A1X0VDI4</accession>
<gene>
    <name evidence="4" type="ORF">BMR96_05740</name>
</gene>
<evidence type="ECO:0000259" key="2">
    <source>
        <dbReference type="Pfam" id="PF06030"/>
    </source>
</evidence>
<protein>
    <submittedName>
        <fullName evidence="4">Uncharacterized protein</fullName>
    </submittedName>
</protein>